<feature type="domain" description="Tsg N-terminal" evidence="9">
    <location>
        <begin position="28"/>
        <end position="85"/>
    </location>
</feature>
<evidence type="ECO:0000256" key="5">
    <source>
        <dbReference type="ARBA" id="ARBA00022729"/>
    </source>
</evidence>
<comment type="subcellular location">
    <subcellularLocation>
        <location evidence="1">Secreted</location>
    </subcellularLocation>
</comment>
<dbReference type="PANTHER" id="PTHR12312:SF16">
    <property type="entry name" value="TWISTED GASTRULATION PROTEIN HOMOLOG 1-A-RELATED"/>
    <property type="match status" value="1"/>
</dbReference>
<evidence type="ECO:0000256" key="4">
    <source>
        <dbReference type="ARBA" id="ARBA00022525"/>
    </source>
</evidence>
<dbReference type="InterPro" id="IPR057635">
    <property type="entry name" value="Tsg_N"/>
</dbReference>
<keyword evidence="6" id="KW-0325">Glycoprotein</keyword>
<evidence type="ECO:0000313" key="10">
    <source>
        <dbReference type="Proteomes" id="UP000504634"/>
    </source>
</evidence>
<dbReference type="OrthoDB" id="10037323at2759"/>
<evidence type="ECO:0000259" key="9">
    <source>
        <dbReference type="Pfam" id="PF23782"/>
    </source>
</evidence>
<keyword evidence="5 7" id="KW-0732">Signal</keyword>
<sequence length="259" mass="29585">MEIWRSVTVSAFLLFGFVFFYSTVEVESCNEVVCASIVSKCMLTQSCKCELKNCSCCKECLKCLGKKYYEECCSCVELCPKPNDTRNSLSKMSHVEDFDGVPELFNVLANTPEDSNFDYDWDVFTFQVDFDTVLAGPKLEKDVKYYLKTNDKNLEEAMKERDNIVTVNCTVIYLDQCVSLNKCRQSCQTTGASSYRWFHDGCCECVGYTCINYGVNESRCRHCPESKDLTDDFDDDMNEEMQDFGDNMGPFDGSVNSNY</sequence>
<dbReference type="Proteomes" id="UP000504634">
    <property type="component" value="Unplaced"/>
</dbReference>
<dbReference type="InterPro" id="IPR057726">
    <property type="entry name" value="Tsg_C"/>
</dbReference>
<keyword evidence="3" id="KW-0217">Developmental protein</keyword>
<evidence type="ECO:0000256" key="3">
    <source>
        <dbReference type="ARBA" id="ARBA00022473"/>
    </source>
</evidence>
<dbReference type="AlphaFoldDB" id="A0A6J2TQ04"/>
<dbReference type="GO" id="GO:0005615">
    <property type="term" value="C:extracellular space"/>
    <property type="evidence" value="ECO:0007669"/>
    <property type="project" value="TreeGrafter"/>
</dbReference>
<dbReference type="PANTHER" id="PTHR12312">
    <property type="entry name" value="TWISTED GASTRULATION PROTEIN HOMOLOG 1-A-RELATED"/>
    <property type="match status" value="1"/>
</dbReference>
<name>A0A6J2TQ04_DROLE</name>
<dbReference type="Pfam" id="PF04668">
    <property type="entry name" value="Tsg"/>
    <property type="match status" value="1"/>
</dbReference>
<dbReference type="Pfam" id="PF23782">
    <property type="entry name" value="Tsg_N"/>
    <property type="match status" value="1"/>
</dbReference>
<comment type="similarity">
    <text evidence="2">Belongs to the twisted gastrulation protein family.</text>
</comment>
<dbReference type="CTD" id="44510"/>
<evidence type="ECO:0000256" key="1">
    <source>
        <dbReference type="ARBA" id="ARBA00004613"/>
    </source>
</evidence>
<feature type="chain" id="PRO_5026705265" evidence="7">
    <location>
        <begin position="29"/>
        <end position="259"/>
    </location>
</feature>
<dbReference type="InterPro" id="IPR006761">
    <property type="entry name" value="Tsg"/>
</dbReference>
<protein>
    <submittedName>
        <fullName evidence="11">Protein twisted gastrulation</fullName>
    </submittedName>
</protein>
<evidence type="ECO:0000259" key="8">
    <source>
        <dbReference type="Pfam" id="PF04668"/>
    </source>
</evidence>
<keyword evidence="10" id="KW-1185">Reference proteome</keyword>
<reference evidence="11" key="1">
    <citation type="submission" date="2025-08" db="UniProtKB">
        <authorList>
            <consortium name="RefSeq"/>
        </authorList>
    </citation>
    <scope>IDENTIFICATION</scope>
    <source>
        <strain evidence="11">11010-0011.00</strain>
        <tissue evidence="11">Whole body</tissue>
    </source>
</reference>
<gene>
    <name evidence="11" type="primary">LOC115626797</name>
</gene>
<evidence type="ECO:0000256" key="7">
    <source>
        <dbReference type="SAM" id="SignalP"/>
    </source>
</evidence>
<keyword evidence="4" id="KW-0964">Secreted</keyword>
<organism evidence="10 11">
    <name type="scientific">Drosophila lebanonensis</name>
    <name type="common">Fruit fly</name>
    <name type="synonym">Scaptodrosophila lebanonensis</name>
    <dbReference type="NCBI Taxonomy" id="7225"/>
    <lineage>
        <taxon>Eukaryota</taxon>
        <taxon>Metazoa</taxon>
        <taxon>Ecdysozoa</taxon>
        <taxon>Arthropoda</taxon>
        <taxon>Hexapoda</taxon>
        <taxon>Insecta</taxon>
        <taxon>Pterygota</taxon>
        <taxon>Neoptera</taxon>
        <taxon>Endopterygota</taxon>
        <taxon>Diptera</taxon>
        <taxon>Brachycera</taxon>
        <taxon>Muscomorpha</taxon>
        <taxon>Ephydroidea</taxon>
        <taxon>Drosophilidae</taxon>
        <taxon>Scaptodrosophila</taxon>
    </lineage>
</organism>
<feature type="signal peptide" evidence="7">
    <location>
        <begin position="1"/>
        <end position="28"/>
    </location>
</feature>
<dbReference type="GeneID" id="115626797"/>
<evidence type="ECO:0000256" key="2">
    <source>
        <dbReference type="ARBA" id="ARBA00010047"/>
    </source>
</evidence>
<dbReference type="GO" id="GO:0030510">
    <property type="term" value="P:regulation of BMP signaling pathway"/>
    <property type="evidence" value="ECO:0007669"/>
    <property type="project" value="TreeGrafter"/>
</dbReference>
<proteinExistence type="inferred from homology"/>
<feature type="domain" description="Tsg C-terminal" evidence="8">
    <location>
        <begin position="89"/>
        <end position="224"/>
    </location>
</feature>
<evidence type="ECO:0000313" key="11">
    <source>
        <dbReference type="RefSeq" id="XP_030378124.1"/>
    </source>
</evidence>
<dbReference type="RefSeq" id="XP_030378124.1">
    <property type="nucleotide sequence ID" value="XM_030522264.1"/>
</dbReference>
<evidence type="ECO:0000256" key="6">
    <source>
        <dbReference type="ARBA" id="ARBA00023180"/>
    </source>
</evidence>
<accession>A0A6J2TQ04</accession>